<dbReference type="PANTHER" id="PTHR47074">
    <property type="entry name" value="BNAC02G40300D PROTEIN"/>
    <property type="match status" value="1"/>
</dbReference>
<accession>A0A7J6E4T6</accession>
<evidence type="ECO:0000313" key="3">
    <source>
        <dbReference type="EMBL" id="KAF4353445.1"/>
    </source>
</evidence>
<dbReference type="InterPro" id="IPR052929">
    <property type="entry name" value="RNase_H-like_EbsB-rel"/>
</dbReference>
<dbReference type="InterPro" id="IPR002156">
    <property type="entry name" value="RNaseH_domain"/>
</dbReference>
<name>A0A7J6E4T6_CANSA</name>
<sequence>MKLFGWRVCHNWLPAKTNLKHKDMDINTRCDLCGRYDETLTHALWSCDKIKNIWKLLPWSEFEDIVKVLWAIWENRNRKWNHLPSMNRQQLMNWLFSAYPKATTTETIAVQKEAGVPPNQKHWIPPTSGCICVNSDAAVLDNVAGVGLGFIWRKADGQLLSAGMIYMHSICSVKMAEAWAILEALKTPPAAETNQIEIQMYCRMLVEEIKDQGKRFTAESNIIHKIHNVLETFTSVNIIHVKRTNNECANLLARKCLDDKTTQFFDNSFPY</sequence>
<reference evidence="3 4" key="1">
    <citation type="journal article" date="2020" name="bioRxiv">
        <title>Sequence and annotation of 42 cannabis genomes reveals extensive copy number variation in cannabinoid synthesis and pathogen resistance genes.</title>
        <authorList>
            <person name="Mckernan K.J."/>
            <person name="Helbert Y."/>
            <person name="Kane L.T."/>
            <person name="Ebling H."/>
            <person name="Zhang L."/>
            <person name="Liu B."/>
            <person name="Eaton Z."/>
            <person name="Mclaughlin S."/>
            <person name="Kingan S."/>
            <person name="Baybayan P."/>
            <person name="Concepcion G."/>
            <person name="Jordan M."/>
            <person name="Riva A."/>
            <person name="Barbazuk W."/>
            <person name="Harkins T."/>
        </authorList>
    </citation>
    <scope>NUCLEOTIDE SEQUENCE [LARGE SCALE GENOMIC DNA]</scope>
    <source>
        <strain evidence="4">cv. Jamaican Lion 4</strain>
        <tissue evidence="3">Leaf</tissue>
    </source>
</reference>
<protein>
    <recommendedName>
        <fullName evidence="5">RNase H type-1 domain-containing protein</fullName>
    </recommendedName>
</protein>
<feature type="domain" description="RNase H type-1" evidence="1">
    <location>
        <begin position="134"/>
        <end position="256"/>
    </location>
</feature>
<dbReference type="InterPro" id="IPR044730">
    <property type="entry name" value="RNase_H-like_dom_plant"/>
</dbReference>
<evidence type="ECO:0008006" key="5">
    <source>
        <dbReference type="Google" id="ProtNLM"/>
    </source>
</evidence>
<dbReference type="Proteomes" id="UP000525078">
    <property type="component" value="Unassembled WGS sequence"/>
</dbReference>
<dbReference type="Pfam" id="PF13456">
    <property type="entry name" value="RVT_3"/>
    <property type="match status" value="1"/>
</dbReference>
<dbReference type="Pfam" id="PF13966">
    <property type="entry name" value="zf-RVT"/>
    <property type="match status" value="1"/>
</dbReference>
<evidence type="ECO:0000259" key="2">
    <source>
        <dbReference type="Pfam" id="PF13966"/>
    </source>
</evidence>
<dbReference type="AlphaFoldDB" id="A0A7J6E4T6"/>
<proteinExistence type="predicted"/>
<dbReference type="EMBL" id="JAATIP010000295">
    <property type="protein sequence ID" value="KAF4353445.1"/>
    <property type="molecule type" value="Genomic_DNA"/>
</dbReference>
<dbReference type="GO" id="GO:0003676">
    <property type="term" value="F:nucleic acid binding"/>
    <property type="evidence" value="ECO:0007669"/>
    <property type="project" value="InterPro"/>
</dbReference>
<feature type="domain" description="Reverse transcriptase zinc-binding" evidence="2">
    <location>
        <begin position="1"/>
        <end position="54"/>
    </location>
</feature>
<dbReference type="Gene3D" id="3.30.420.10">
    <property type="entry name" value="Ribonuclease H-like superfamily/Ribonuclease H"/>
    <property type="match status" value="1"/>
</dbReference>
<comment type="caution">
    <text evidence="3">The sequence shown here is derived from an EMBL/GenBank/DDBJ whole genome shotgun (WGS) entry which is preliminary data.</text>
</comment>
<gene>
    <name evidence="3" type="ORF">F8388_005047</name>
</gene>
<dbReference type="SUPFAM" id="SSF53098">
    <property type="entry name" value="Ribonuclease H-like"/>
    <property type="match status" value="1"/>
</dbReference>
<dbReference type="GO" id="GO:0004523">
    <property type="term" value="F:RNA-DNA hybrid ribonuclease activity"/>
    <property type="evidence" value="ECO:0007669"/>
    <property type="project" value="InterPro"/>
</dbReference>
<dbReference type="InterPro" id="IPR036397">
    <property type="entry name" value="RNaseH_sf"/>
</dbReference>
<evidence type="ECO:0000313" key="4">
    <source>
        <dbReference type="Proteomes" id="UP000525078"/>
    </source>
</evidence>
<dbReference type="PANTHER" id="PTHR47074:SF11">
    <property type="entry name" value="REVERSE TRANSCRIPTASE-LIKE PROTEIN"/>
    <property type="match status" value="1"/>
</dbReference>
<organism evidence="3 4">
    <name type="scientific">Cannabis sativa</name>
    <name type="common">Hemp</name>
    <name type="synonym">Marijuana</name>
    <dbReference type="NCBI Taxonomy" id="3483"/>
    <lineage>
        <taxon>Eukaryota</taxon>
        <taxon>Viridiplantae</taxon>
        <taxon>Streptophyta</taxon>
        <taxon>Embryophyta</taxon>
        <taxon>Tracheophyta</taxon>
        <taxon>Spermatophyta</taxon>
        <taxon>Magnoliopsida</taxon>
        <taxon>eudicotyledons</taxon>
        <taxon>Gunneridae</taxon>
        <taxon>Pentapetalae</taxon>
        <taxon>rosids</taxon>
        <taxon>fabids</taxon>
        <taxon>Rosales</taxon>
        <taxon>Cannabaceae</taxon>
        <taxon>Cannabis</taxon>
    </lineage>
</organism>
<evidence type="ECO:0000259" key="1">
    <source>
        <dbReference type="Pfam" id="PF13456"/>
    </source>
</evidence>
<dbReference type="InterPro" id="IPR012337">
    <property type="entry name" value="RNaseH-like_sf"/>
</dbReference>
<dbReference type="InterPro" id="IPR026960">
    <property type="entry name" value="RVT-Znf"/>
</dbReference>
<dbReference type="CDD" id="cd06222">
    <property type="entry name" value="RNase_H_like"/>
    <property type="match status" value="1"/>
</dbReference>